<evidence type="ECO:0000313" key="1">
    <source>
        <dbReference type="EMBL" id="GAK54293.1"/>
    </source>
</evidence>
<proteinExistence type="predicted"/>
<name>A0A081BSB2_9BACT</name>
<dbReference type="EMBL" id="DF820461">
    <property type="protein sequence ID" value="GAK54293.1"/>
    <property type="molecule type" value="Genomic_DNA"/>
</dbReference>
<protein>
    <submittedName>
        <fullName evidence="1">Uncharacterized protein</fullName>
    </submittedName>
</protein>
<sequence length="272" mass="28654">MPDHSTFQAGQRNNFIIGSADVTTWGGQYINNNTYFMVNIPVTGAVKVEYTIMGGGTYAVFVDTTMPTKWEIGLKTIDGVTDVLESVCVTFTDGAPFASVPADAATSTQHKATHYLRKLDAGGTENWWSSDAAFTFAGETKTVCVVTDGVVRGADVAGPFPKPQPTASCGGYAWAGMCWYLSSAGVNCQTTCAAHGGDIQPATFWADRTGAECDAVLNALWGPDPNPPIGAWSGEADLCYYDGDGYGIGSGLSHDPTWIYDSSSRAACACAN</sequence>
<dbReference type="AlphaFoldDB" id="A0A081BSB2"/>
<dbReference type="HOGENOM" id="CLU_1021802_0_0_0"/>
<evidence type="ECO:0000313" key="2">
    <source>
        <dbReference type="Proteomes" id="UP000030700"/>
    </source>
</evidence>
<accession>A0A081BSB2</accession>
<gene>
    <name evidence="1" type="ORF">U14_05573</name>
</gene>
<keyword evidence="2" id="KW-1185">Reference proteome</keyword>
<reference evidence="1 2" key="1">
    <citation type="journal article" date="2015" name="PeerJ">
        <title>First genomic representation of candidate bacterial phylum KSB3 points to enhanced environmental sensing as a trigger of wastewater bulking.</title>
        <authorList>
            <person name="Sekiguchi Y."/>
            <person name="Ohashi A."/>
            <person name="Parks D.H."/>
            <person name="Yamauchi T."/>
            <person name="Tyson G.W."/>
            <person name="Hugenholtz P."/>
        </authorList>
    </citation>
    <scope>NUCLEOTIDE SEQUENCE [LARGE SCALE GENOMIC DNA]</scope>
</reference>
<dbReference type="Proteomes" id="UP000030700">
    <property type="component" value="Unassembled WGS sequence"/>
</dbReference>
<organism evidence="1 2">
    <name type="scientific">Candidatus Moduliflexus flocculans</name>
    <dbReference type="NCBI Taxonomy" id="1499966"/>
    <lineage>
        <taxon>Bacteria</taxon>
        <taxon>Candidatus Moduliflexota</taxon>
        <taxon>Candidatus Moduliflexia</taxon>
        <taxon>Candidatus Moduliflexales</taxon>
        <taxon>Candidatus Moduliflexaceae</taxon>
    </lineage>
</organism>